<sequence>MTHTTTSPVSYTVDDGVAAVRLDRPAASNALDREMKVALLGALTAAGANAEVRAVAITAAGKNFCVGQDLGEHVEGLRADPAHAMDTVREHYNPIVLALNAIAVPVVVGITGACVGAGLGLALAGDIRVAGTRAKFGTAFTGIGLASDSGLSATLTALVGASRAAGLFLLGGTFDAATAESWGLVHRVVADEEVGEQAAAVAARLAAGPTAAFRAVKDLIAANAGATLTDVLKREAAAQVRLGASADHTAAVEAFLAKEKPTFVGR</sequence>
<dbReference type="Proteomes" id="UP000315759">
    <property type="component" value="Unassembled WGS sequence"/>
</dbReference>
<gene>
    <name evidence="2" type="ORF">D8S82_22415</name>
</gene>
<comment type="caution">
    <text evidence="2">The sequence shown here is derived from an EMBL/GenBank/DDBJ whole genome shotgun (WGS) entry which is preliminary data.</text>
</comment>
<dbReference type="PANTHER" id="PTHR43459">
    <property type="entry name" value="ENOYL-COA HYDRATASE"/>
    <property type="match status" value="1"/>
</dbReference>
<dbReference type="AlphaFoldDB" id="A0A544VWE0"/>
<comment type="similarity">
    <text evidence="1">Belongs to the enoyl-CoA hydratase/isomerase family.</text>
</comment>
<name>A0A544VWE0_9MYCO</name>
<dbReference type="Pfam" id="PF00378">
    <property type="entry name" value="ECH_1"/>
    <property type="match status" value="1"/>
</dbReference>
<proteinExistence type="inferred from homology"/>
<reference evidence="2 3" key="1">
    <citation type="submission" date="2018-10" db="EMBL/GenBank/DDBJ databases">
        <title>Draft genome of Mycobacterium hodleri strain B.</title>
        <authorList>
            <person name="Amande T.J."/>
            <person name="Mcgenity T.J."/>
        </authorList>
    </citation>
    <scope>NUCLEOTIDE SEQUENCE [LARGE SCALE GENOMIC DNA]</scope>
    <source>
        <strain evidence="2 3">B</strain>
    </source>
</reference>
<dbReference type="EMBL" id="VIFX01000032">
    <property type="protein sequence ID" value="TQR84303.1"/>
    <property type="molecule type" value="Genomic_DNA"/>
</dbReference>
<dbReference type="Gene3D" id="3.90.226.10">
    <property type="entry name" value="2-enoyl-CoA Hydratase, Chain A, domain 1"/>
    <property type="match status" value="1"/>
</dbReference>
<dbReference type="RefSeq" id="WP_142554215.1">
    <property type="nucleotide sequence ID" value="NZ_VIFX01000032.1"/>
</dbReference>
<dbReference type="InterPro" id="IPR014748">
    <property type="entry name" value="Enoyl-CoA_hydra_C"/>
</dbReference>
<organism evidence="2 3">
    <name type="scientific">Mycolicibacterium hodleri</name>
    <dbReference type="NCBI Taxonomy" id="49897"/>
    <lineage>
        <taxon>Bacteria</taxon>
        <taxon>Bacillati</taxon>
        <taxon>Actinomycetota</taxon>
        <taxon>Actinomycetes</taxon>
        <taxon>Mycobacteriales</taxon>
        <taxon>Mycobacteriaceae</taxon>
        <taxon>Mycolicibacterium</taxon>
    </lineage>
</organism>
<dbReference type="InterPro" id="IPR001753">
    <property type="entry name" value="Enoyl-CoA_hydra/iso"/>
</dbReference>
<dbReference type="CDD" id="cd06558">
    <property type="entry name" value="crotonase-like"/>
    <property type="match status" value="1"/>
</dbReference>
<protein>
    <submittedName>
        <fullName evidence="2">Enoyl-CoA hydratase</fullName>
    </submittedName>
</protein>
<dbReference type="PANTHER" id="PTHR43459:SF1">
    <property type="entry name" value="EG:BACN32G11.4 PROTEIN"/>
    <property type="match status" value="1"/>
</dbReference>
<keyword evidence="3" id="KW-1185">Reference proteome</keyword>
<dbReference type="SUPFAM" id="SSF52096">
    <property type="entry name" value="ClpP/crotonase"/>
    <property type="match status" value="1"/>
</dbReference>
<evidence type="ECO:0000313" key="2">
    <source>
        <dbReference type="EMBL" id="TQR84303.1"/>
    </source>
</evidence>
<evidence type="ECO:0000313" key="3">
    <source>
        <dbReference type="Proteomes" id="UP000315759"/>
    </source>
</evidence>
<dbReference type="Gene3D" id="1.10.12.10">
    <property type="entry name" value="Lyase 2-enoyl-coa Hydratase, Chain A, domain 2"/>
    <property type="match status" value="1"/>
</dbReference>
<dbReference type="InterPro" id="IPR029045">
    <property type="entry name" value="ClpP/crotonase-like_dom_sf"/>
</dbReference>
<evidence type="ECO:0000256" key="1">
    <source>
        <dbReference type="ARBA" id="ARBA00005254"/>
    </source>
</evidence>
<dbReference type="GO" id="GO:0003824">
    <property type="term" value="F:catalytic activity"/>
    <property type="evidence" value="ECO:0007669"/>
    <property type="project" value="UniProtKB-ARBA"/>
</dbReference>
<accession>A0A544VWE0</accession>